<dbReference type="RefSeq" id="WP_316021353.1">
    <property type="nucleotide sequence ID" value="NZ_JAWDID010000078.1"/>
</dbReference>
<name>A0ABU3SFU5_9HYPH</name>
<proteinExistence type="predicted"/>
<reference evidence="1 2" key="1">
    <citation type="submission" date="2023-09" db="EMBL/GenBank/DDBJ databases">
        <title>Whole genome shotgun sequencing (WGS) of Bosea sp. ZW T0_25, isolated from stored onions (Allium cepa).</title>
        <authorList>
            <person name="Stoll D.A."/>
            <person name="Huch M."/>
        </authorList>
    </citation>
    <scope>NUCLEOTIDE SEQUENCE [LARGE SCALE GENOMIC DNA]</scope>
    <source>
        <strain evidence="1 2">ZW T0_25</strain>
    </source>
</reference>
<sequence>MKSGEIDCGRQTSRTAANDETFELIRHQAPIGGRHELADIKLIASIMHDIENRLNSDDRHPDCEVEAHLAAFSTARSLVKFAIWQGSADQTGICGGMETLVGR</sequence>
<dbReference type="Proteomes" id="UP001254257">
    <property type="component" value="Unassembled WGS sequence"/>
</dbReference>
<organism evidence="1 2">
    <name type="scientific">Bosea rubneri</name>
    <dbReference type="NCBI Taxonomy" id="3075434"/>
    <lineage>
        <taxon>Bacteria</taxon>
        <taxon>Pseudomonadati</taxon>
        <taxon>Pseudomonadota</taxon>
        <taxon>Alphaproteobacteria</taxon>
        <taxon>Hyphomicrobiales</taxon>
        <taxon>Boseaceae</taxon>
        <taxon>Bosea</taxon>
    </lineage>
</organism>
<comment type="caution">
    <text evidence="1">The sequence shown here is derived from an EMBL/GenBank/DDBJ whole genome shotgun (WGS) entry which is preliminary data.</text>
</comment>
<evidence type="ECO:0000313" key="1">
    <source>
        <dbReference type="EMBL" id="MDU0343651.1"/>
    </source>
</evidence>
<evidence type="ECO:0000313" key="2">
    <source>
        <dbReference type="Proteomes" id="UP001254257"/>
    </source>
</evidence>
<protein>
    <submittedName>
        <fullName evidence="1">Uncharacterized protein</fullName>
    </submittedName>
</protein>
<accession>A0ABU3SFU5</accession>
<dbReference type="EMBL" id="JAWDID010000078">
    <property type="protein sequence ID" value="MDU0343651.1"/>
    <property type="molecule type" value="Genomic_DNA"/>
</dbReference>
<keyword evidence="2" id="KW-1185">Reference proteome</keyword>
<gene>
    <name evidence="1" type="ORF">RKE40_27510</name>
</gene>